<dbReference type="InterPro" id="IPR051147">
    <property type="entry name" value="CFAP_domain-containing"/>
</dbReference>
<dbReference type="GeneID" id="7833282"/>
<feature type="transmembrane region" description="Helical" evidence="4">
    <location>
        <begin position="704"/>
        <end position="727"/>
    </location>
</feature>
<feature type="coiled-coil region" evidence="2">
    <location>
        <begin position="104"/>
        <end position="229"/>
    </location>
</feature>
<feature type="coiled-coil region" evidence="2">
    <location>
        <begin position="326"/>
        <end position="378"/>
    </location>
</feature>
<evidence type="ECO:0000256" key="4">
    <source>
        <dbReference type="SAM" id="Phobius"/>
    </source>
</evidence>
<gene>
    <name evidence="6" type="ORF">TTHERM_00294930</name>
</gene>
<feature type="region of interest" description="Disordered" evidence="3">
    <location>
        <begin position="248"/>
        <end position="268"/>
    </location>
</feature>
<evidence type="ECO:0000313" key="7">
    <source>
        <dbReference type="Proteomes" id="UP000009168"/>
    </source>
</evidence>
<dbReference type="PANTHER" id="PTHR21683">
    <property type="entry name" value="COILED-COIL DOMAIN-CONTAINING PROTEIN 42 LIKE-2-LIKE-RELATED"/>
    <property type="match status" value="1"/>
</dbReference>
<dbReference type="Pfam" id="PF13863">
    <property type="entry name" value="DUF4200"/>
    <property type="match status" value="1"/>
</dbReference>
<dbReference type="AlphaFoldDB" id="I7M7F0"/>
<reference evidence="7" key="1">
    <citation type="journal article" date="2006" name="PLoS Biol.">
        <title>Macronuclear genome sequence of the ciliate Tetrahymena thermophila, a model eukaryote.</title>
        <authorList>
            <person name="Eisen J.A."/>
            <person name="Coyne R.S."/>
            <person name="Wu M."/>
            <person name="Wu D."/>
            <person name="Thiagarajan M."/>
            <person name="Wortman J.R."/>
            <person name="Badger J.H."/>
            <person name="Ren Q."/>
            <person name="Amedeo P."/>
            <person name="Jones K.M."/>
            <person name="Tallon L.J."/>
            <person name="Delcher A.L."/>
            <person name="Salzberg S.L."/>
            <person name="Silva J.C."/>
            <person name="Haas B.J."/>
            <person name="Majoros W.H."/>
            <person name="Farzad M."/>
            <person name="Carlton J.M."/>
            <person name="Smith R.K. Jr."/>
            <person name="Garg J."/>
            <person name="Pearlman R.E."/>
            <person name="Karrer K.M."/>
            <person name="Sun L."/>
            <person name="Manning G."/>
            <person name="Elde N.C."/>
            <person name="Turkewitz A.P."/>
            <person name="Asai D.J."/>
            <person name="Wilkes D.E."/>
            <person name="Wang Y."/>
            <person name="Cai H."/>
            <person name="Collins K."/>
            <person name="Stewart B.A."/>
            <person name="Lee S.R."/>
            <person name="Wilamowska K."/>
            <person name="Weinberg Z."/>
            <person name="Ruzzo W.L."/>
            <person name="Wloga D."/>
            <person name="Gaertig J."/>
            <person name="Frankel J."/>
            <person name="Tsao C.-C."/>
            <person name="Gorovsky M.A."/>
            <person name="Keeling P.J."/>
            <person name="Waller R.F."/>
            <person name="Patron N.J."/>
            <person name="Cherry J.M."/>
            <person name="Stover N.A."/>
            <person name="Krieger C.J."/>
            <person name="del Toro C."/>
            <person name="Ryder H.F."/>
            <person name="Williamson S.C."/>
            <person name="Barbeau R.A."/>
            <person name="Hamilton E.P."/>
            <person name="Orias E."/>
        </authorList>
    </citation>
    <scope>NUCLEOTIDE SEQUENCE [LARGE SCALE GENOMIC DNA]</scope>
    <source>
        <strain evidence="7">SB210</strain>
    </source>
</reference>
<protein>
    <submittedName>
        <fullName evidence="6">Transmembrane protein, putative</fullName>
    </submittedName>
</protein>
<feature type="domain" description="DUF4200" evidence="5">
    <location>
        <begin position="121"/>
        <end position="236"/>
    </location>
</feature>
<keyword evidence="1 2" id="KW-0175">Coiled coil</keyword>
<evidence type="ECO:0000256" key="3">
    <source>
        <dbReference type="SAM" id="MobiDB-lite"/>
    </source>
</evidence>
<dbReference type="PANTHER" id="PTHR21683:SF3">
    <property type="entry name" value="CILIA AND FLAGELLA ASSOCIATED PROTEIN 100"/>
    <property type="match status" value="1"/>
</dbReference>
<keyword evidence="7" id="KW-1185">Reference proteome</keyword>
<accession>I7M7F0</accession>
<dbReference type="EMBL" id="GG662740">
    <property type="protein sequence ID" value="EAR92880.2"/>
    <property type="molecule type" value="Genomic_DNA"/>
</dbReference>
<dbReference type="InParanoid" id="I7M7F0"/>
<dbReference type="OrthoDB" id="10264063at2759"/>
<dbReference type="STRING" id="312017.I7M7F0"/>
<name>I7M7F0_TETTS</name>
<proteinExistence type="predicted"/>
<evidence type="ECO:0000256" key="1">
    <source>
        <dbReference type="ARBA" id="ARBA00023054"/>
    </source>
</evidence>
<keyword evidence="4" id="KW-1133">Transmembrane helix</keyword>
<dbReference type="RefSeq" id="XP_001013125.2">
    <property type="nucleotide sequence ID" value="XM_001013125.2"/>
</dbReference>
<dbReference type="KEGG" id="tet:TTHERM_00294930"/>
<keyword evidence="4" id="KW-0472">Membrane</keyword>
<feature type="transmembrane region" description="Helical" evidence="4">
    <location>
        <begin position="824"/>
        <end position="849"/>
    </location>
</feature>
<dbReference type="GO" id="GO:0005856">
    <property type="term" value="C:cytoskeleton"/>
    <property type="evidence" value="ECO:0007669"/>
    <property type="project" value="UniProtKB-ARBA"/>
</dbReference>
<dbReference type="Proteomes" id="UP000009168">
    <property type="component" value="Unassembled WGS sequence"/>
</dbReference>
<organism evidence="6 7">
    <name type="scientific">Tetrahymena thermophila (strain SB210)</name>
    <dbReference type="NCBI Taxonomy" id="312017"/>
    <lineage>
        <taxon>Eukaryota</taxon>
        <taxon>Sar</taxon>
        <taxon>Alveolata</taxon>
        <taxon>Ciliophora</taxon>
        <taxon>Intramacronucleata</taxon>
        <taxon>Oligohymenophorea</taxon>
        <taxon>Hymenostomatida</taxon>
        <taxon>Tetrahymenina</taxon>
        <taxon>Tetrahymenidae</taxon>
        <taxon>Tetrahymena</taxon>
    </lineage>
</organism>
<evidence type="ECO:0000313" key="6">
    <source>
        <dbReference type="EMBL" id="EAR92880.2"/>
    </source>
</evidence>
<evidence type="ECO:0000256" key="2">
    <source>
        <dbReference type="SAM" id="Coils"/>
    </source>
</evidence>
<sequence>MTEKTLLVDNPFSLETNPKRLVQKLEVQEQKERVADMEISERLYSKTKISKKFGIIRALDEEAEKMAKAREETLARDQKREDEKRKAKSVLIWDSSDNDIRKQINRINNILKEKRETIAEFIKKKREICLSNMNIYNKKEETERLEDFIKNEKESLKARKFYFENDWTMVNQFIKEVESDANEAQKEAERQQKEKEKNKEKWNQLQGEVERIEQKISRKEEEYKTLLTYKQFVDKIKVKYQEIYGSDNNYLDDKNKQKQGNSKDGNDFLYLTQPNQAAGAAAAENSQQASALNNTKSIYVIPFTPAQLKDILNHIQEKNLYYCQNNNESEEEYENKKKEKNRLEVKLEQKKNENRERIKELEKQREIAQRRRQNLISLKKFNVSKVQISEGEDLDMQKIGEKIYQIVKCIEEAENKVSKGASDTIQNIDLLSILSNQNIDTKEMRNQMHVKKKITFIPLLIFLEFSFKIQFRQQKRSQRVLQSIEKIILMKARKMLKEFQKLKKELNKIEVDKYSNSNKSKMLKVQIKNQKREKIIQITEEREELQWKEQQFKRMLYKSKRIQQTIKMMMKSISMKIILLEMISQSKRKSSIKKLTWLTNNKWIKRILFNEQNNQLFIYLYFLQTQTNVKQKISKEINCFSYLNFLFIKICTKSSKTQIIQLFIINTIYRKQTSIQLIFLNQLLQKIKFKSNLLQKNSIFLQNLIFCAHIQILLKIIIINCLIYFYLKQNLSILKGEFSKILFVLKRHIYLFRQRFNQLLKKNFQFKKQISFKTINQNFTINKIFEYIDRQDNLQDLKRNLSLIKITVCFIQINFQMKQIASQYLFILLNLNNFILLNYFISGSFIIFYQKKSLFQVFIKFTEDILIAKIIKIISTRFKQIYCVLK</sequence>
<evidence type="ECO:0000259" key="5">
    <source>
        <dbReference type="Pfam" id="PF13863"/>
    </source>
</evidence>
<feature type="coiled-coil region" evidence="2">
    <location>
        <begin position="489"/>
        <end position="548"/>
    </location>
</feature>
<keyword evidence="4 6" id="KW-0812">Transmembrane</keyword>
<dbReference type="InterPro" id="IPR025252">
    <property type="entry name" value="DUF4200"/>
</dbReference>